<keyword evidence="1 5" id="KW-0547">Nucleotide-binding</keyword>
<dbReference type="GO" id="GO:0016787">
    <property type="term" value="F:hydrolase activity"/>
    <property type="evidence" value="ECO:0007669"/>
    <property type="project" value="UniProtKB-UniRule"/>
</dbReference>
<dbReference type="InterPro" id="IPR029063">
    <property type="entry name" value="SAM-dependent_MTases_sf"/>
</dbReference>
<feature type="domain" description="UvrD-like helicase ATP-binding" evidence="6">
    <location>
        <begin position="312"/>
        <end position="620"/>
    </location>
</feature>
<evidence type="ECO:0000313" key="7">
    <source>
        <dbReference type="EMBL" id="XAY07862.1"/>
    </source>
</evidence>
<evidence type="ECO:0000259" key="6">
    <source>
        <dbReference type="PROSITE" id="PS51198"/>
    </source>
</evidence>
<protein>
    <submittedName>
        <fullName evidence="7">DNA helicase</fullName>
    </submittedName>
</protein>
<dbReference type="GO" id="GO:0003677">
    <property type="term" value="F:DNA binding"/>
    <property type="evidence" value="ECO:0007669"/>
    <property type="project" value="InterPro"/>
</dbReference>
<proteinExistence type="predicted"/>
<evidence type="ECO:0000256" key="2">
    <source>
        <dbReference type="ARBA" id="ARBA00022801"/>
    </source>
</evidence>
<dbReference type="InterPro" id="IPR027417">
    <property type="entry name" value="P-loop_NTPase"/>
</dbReference>
<dbReference type="GO" id="GO:0005524">
    <property type="term" value="F:ATP binding"/>
    <property type="evidence" value="ECO:0007669"/>
    <property type="project" value="UniProtKB-UniRule"/>
</dbReference>
<dbReference type="Gene3D" id="3.40.50.300">
    <property type="entry name" value="P-loop containing nucleotide triphosphate hydrolases"/>
    <property type="match status" value="1"/>
</dbReference>
<dbReference type="Gene3D" id="3.40.50.150">
    <property type="entry name" value="Vaccinia Virus protein VP39"/>
    <property type="match status" value="1"/>
</dbReference>
<feature type="binding site" evidence="5">
    <location>
        <begin position="333"/>
        <end position="340"/>
    </location>
    <ligand>
        <name>ATP</name>
        <dbReference type="ChEBI" id="CHEBI:30616"/>
    </ligand>
</feature>
<dbReference type="GO" id="GO:0043138">
    <property type="term" value="F:3'-5' DNA helicase activity"/>
    <property type="evidence" value="ECO:0007669"/>
    <property type="project" value="TreeGrafter"/>
</dbReference>
<dbReference type="Pfam" id="PF00580">
    <property type="entry name" value="UvrD-helicase"/>
    <property type="match status" value="1"/>
</dbReference>
<dbReference type="PROSITE" id="PS51198">
    <property type="entry name" value="UVRD_HELICASE_ATP_BIND"/>
    <property type="match status" value="1"/>
</dbReference>
<evidence type="ECO:0000256" key="4">
    <source>
        <dbReference type="ARBA" id="ARBA00022840"/>
    </source>
</evidence>
<accession>A0AAU7B2F8</accession>
<evidence type="ECO:0000256" key="3">
    <source>
        <dbReference type="ARBA" id="ARBA00022806"/>
    </source>
</evidence>
<dbReference type="EMBL" id="CP114014">
    <property type="protein sequence ID" value="XAY07862.1"/>
    <property type="molecule type" value="Genomic_DNA"/>
</dbReference>
<dbReference type="GO" id="GO:0005829">
    <property type="term" value="C:cytosol"/>
    <property type="evidence" value="ECO:0007669"/>
    <property type="project" value="TreeGrafter"/>
</dbReference>
<dbReference type="GO" id="GO:0033202">
    <property type="term" value="C:DNA helicase complex"/>
    <property type="evidence" value="ECO:0007669"/>
    <property type="project" value="TreeGrafter"/>
</dbReference>
<keyword evidence="3 5" id="KW-0347">Helicase</keyword>
<dbReference type="PANTHER" id="PTHR11070:SF2">
    <property type="entry name" value="ATP-DEPENDENT DNA HELICASE SRS2"/>
    <property type="match status" value="1"/>
</dbReference>
<sequence>MNDVLTALADASRLIDEAITAACVPLTVGVDRPGWSRWEIDQSLRDIALLSNGDCCYDRPSIGVAYALWHHGSRTHDAIRMLLPVMERHGQEEICLVDLGCGTGATASAAALIVAAMRRAGKTPPRQVVVLGVDQSSFMTDMAQRVQASLLGRVSAPEVRASFVAARWEELEPSPARTVITAGYLLDHSDGAHADEISERLEVLALRLDAEEVVVTTVGAKRRLLEQVGEAMRRREWQPADVPMSGPVAGRGLEKVGQLRARWYRDAGVTREPSGYLDRRPEWHKANPVALALQRSAGPVGGRLFDSTPTGLELDDAQREAAVPTGGPTAIVGPAGSGKTLVLAERVALTVTDPQADPRLHILVTAFNKAVVALLIERVADALNVRGVAMTQVDDEGHRWTIHRDGRQVDLSFYNRDKLPTRVFGCSPVRIEHGGWTREVVRRRGQLTPDEVDRLKDFDVAALETEFERFIVAKGHPDVHAYVRAPRAGSGRALGERQRETIWKLVMDPPIPSHGSQRLRSASRSPPRPFTHVFVDECQDFGEAELRQLARSAASVDRLCIAGDVSQSIHLGPSYVRPTFEGVRWRLRQLEGSHRLPLRICEALRPQAERLVARRTPTSSAETDAVLLGPRKASLLGVRPIVVLAEDLRHELPAILGTYDAAVDDKRLLVGDARPWVTTETKRAAPTWNVEAGSMLKYKGCEWPVVVMTDAWSGHRPVDDADLDLIETLEQHAFTVLTRSTRVLIIALARDGNAVHAVSRFLGHSPVDRLLFWTEEAQQRFAALTPAGRFAAYTRAR</sequence>
<dbReference type="GO" id="GO:0000725">
    <property type="term" value="P:recombinational repair"/>
    <property type="evidence" value="ECO:0007669"/>
    <property type="project" value="TreeGrafter"/>
</dbReference>
<dbReference type="InterPro" id="IPR000212">
    <property type="entry name" value="DNA_helicase_UvrD/REP"/>
</dbReference>
<dbReference type="PANTHER" id="PTHR11070">
    <property type="entry name" value="UVRD / RECB / PCRA DNA HELICASE FAMILY MEMBER"/>
    <property type="match status" value="1"/>
</dbReference>
<evidence type="ECO:0000256" key="5">
    <source>
        <dbReference type="PROSITE-ProRule" id="PRU00560"/>
    </source>
</evidence>
<dbReference type="KEGG" id="parq:DSM112329_04754"/>
<keyword evidence="2 5" id="KW-0378">Hydrolase</keyword>
<reference evidence="7" key="1">
    <citation type="submission" date="2022-12" db="EMBL/GenBank/DDBJ databases">
        <title>Paraconexibacter alkalitolerans sp. nov. and Baekduia alba sp. nov., isolated from soil and emended description of the genera Paraconexibacter (Chun et al., 2020) and Baekduia (An et al., 2020).</title>
        <authorList>
            <person name="Vieira S."/>
            <person name="Huber K.J."/>
            <person name="Geppert A."/>
            <person name="Wolf J."/>
            <person name="Neumann-Schaal M."/>
            <person name="Muesken M."/>
            <person name="Overmann J."/>
        </authorList>
    </citation>
    <scope>NUCLEOTIDE SEQUENCE</scope>
    <source>
        <strain evidence="7">AEG42_29</strain>
    </source>
</reference>
<evidence type="ECO:0000256" key="1">
    <source>
        <dbReference type="ARBA" id="ARBA00022741"/>
    </source>
</evidence>
<dbReference type="InterPro" id="IPR014016">
    <property type="entry name" value="UvrD-like_ATP-bd"/>
</dbReference>
<gene>
    <name evidence="7" type="ORF">DSM112329_04754</name>
</gene>
<dbReference type="AlphaFoldDB" id="A0AAU7B2F8"/>
<keyword evidence="4 5" id="KW-0067">ATP-binding</keyword>
<dbReference type="SUPFAM" id="SSF52540">
    <property type="entry name" value="P-loop containing nucleoside triphosphate hydrolases"/>
    <property type="match status" value="1"/>
</dbReference>
<dbReference type="RefSeq" id="WP_354699050.1">
    <property type="nucleotide sequence ID" value="NZ_CP114014.1"/>
</dbReference>
<dbReference type="SUPFAM" id="SSF53335">
    <property type="entry name" value="S-adenosyl-L-methionine-dependent methyltransferases"/>
    <property type="match status" value="1"/>
</dbReference>
<organism evidence="7">
    <name type="scientific">Paraconexibacter sp. AEG42_29</name>
    <dbReference type="NCBI Taxonomy" id="2997339"/>
    <lineage>
        <taxon>Bacteria</taxon>
        <taxon>Bacillati</taxon>
        <taxon>Actinomycetota</taxon>
        <taxon>Thermoleophilia</taxon>
        <taxon>Solirubrobacterales</taxon>
        <taxon>Paraconexibacteraceae</taxon>
        <taxon>Paraconexibacter</taxon>
    </lineage>
</organism>
<name>A0AAU7B2F8_9ACTN</name>